<dbReference type="Pfam" id="PF02230">
    <property type="entry name" value="Abhydrolase_2"/>
    <property type="match status" value="1"/>
</dbReference>
<dbReference type="InterPro" id="IPR029058">
    <property type="entry name" value="AB_hydrolase_fold"/>
</dbReference>
<dbReference type="KEGG" id="pcor:KS4_06770"/>
<dbReference type="InterPro" id="IPR052173">
    <property type="entry name" value="Beta-lactam_resp_regulator"/>
</dbReference>
<keyword evidence="2" id="KW-0472">Membrane</keyword>
<accession>A0A517YR03</accession>
<sequence>MSAFLIDIALKSLIITAASSILIPLFFHRASAATRHFTWFLTTLSLLILPIATYFLPALPIIPSTNTLPQTRLAASITPSTGPISRPNSTLAPISQTSPSSSTSLPIQPLDASTSTSLQTASQRNLKSISTFSSHTFLAIPTFILLALIPIAHLRLRRLKSKSSLTTHEPLLNLLDEQQQSLDITSHINLYQSTSTTMPQTFGSPPLSSPNILLPANASSWPAHRTRSVLLHELAHIKRHDCLTQLIAHFACCLYYFNPLVWFAAHRMHIERERACDDLVLTITQNQTNPVKPSDYAQLILDIATNSTTPSALSFLTSGGGGGGIQMANKNTFEKRILAILDPKRIRTTLTKPKILLITLLLLSLTIPTAMLAAIQSDDSNSTIEVTISTQPESDDDHQSVYIMAPQFKNLRPGAYNLSSDGTKLTLAQLITSAGGLTDASQLKGKPLDTYYQSLTATITHYDDQGNVISTSTHNLHHIFVKRLDVVLLPNDFITIGYTKDIENNAHMPMGSHSTPGRTPARIIPSHRSEKPYKTPTDVEDVADIIASKITLDRNRKQSYILMDHADTSDQTKAAPRPLLLILPGGDGSEDFHFFCRRLYKFAALKADPAFIAAQPIAPVWNPQQAKKVVWPNRYHKIQGVRIPTEIIIENIINDIASNHNIDRSRVIALGWSSAGPAVYDLTLQPNSPITGSFAAMSVFKPTPQQLHYAKNKPIFIYHGSKDTLIDIDLALEAESQLKSKGANVQLKTYNGPHGWFHPGLYSNTANGLKWLFEQSPNMTAAPGFTGNPIKPTRPAVNTPEITGKWYSRLFTQEQYAELAGFTFNNKLTPVADPFYLQFTLNDDLTTHITFQDPTNQIPESFFLIGSWEKLNNSKFKLTSSDDVTETMTIIDDKLVTETSPAFTFTRNKPQTQTASTSAPSYLGEWYALELPTKMQSGIRNHVPEAKNFPALGYRTTLNPDKTASVHLINANTQQNIALLYQCTWAVDKNTTYLYDATRNDIGNFNNNTLNLYVEEVYLHRLDHPTNQSLHKQSQTAPYLGDWYALEITPQQISQIQSYYGIKTTTDGIGYHCTINPDKTASLYAYNPLTQQEIKLLEQCTWHNNKDDSFALINSQKDEIGILQNNSIYLYDAETYLYRADHPTNKTYISQATPINNILGHWYATELPLEYQADMKSYFTELKDYKSFGLHAVVSEDRTAKCYFYNTETNQNIGLFNAYTWQRHNLNTFEINSPDSTEYISCNNDTLFMSEQGLIFHRTTEKPQ</sequence>
<feature type="region of interest" description="Disordered" evidence="1">
    <location>
        <begin position="507"/>
        <end position="535"/>
    </location>
</feature>
<dbReference type="RefSeq" id="WP_145074546.1">
    <property type="nucleotide sequence ID" value="NZ_CP036425.1"/>
</dbReference>
<feature type="transmembrane region" description="Helical" evidence="2">
    <location>
        <begin position="39"/>
        <end position="62"/>
    </location>
</feature>
<keyword evidence="6" id="KW-1185">Reference proteome</keyword>
<evidence type="ECO:0000256" key="2">
    <source>
        <dbReference type="SAM" id="Phobius"/>
    </source>
</evidence>
<protein>
    <submittedName>
        <fullName evidence="5">Regulatory protein BlaR1</fullName>
    </submittedName>
</protein>
<dbReference type="PANTHER" id="PTHR34978">
    <property type="entry name" value="POSSIBLE SENSOR-TRANSDUCER PROTEIN BLAR"/>
    <property type="match status" value="1"/>
</dbReference>
<feature type="compositionally biased region" description="Polar residues" evidence="1">
    <location>
        <begin position="79"/>
        <end position="92"/>
    </location>
</feature>
<dbReference type="PANTHER" id="PTHR34978:SF3">
    <property type="entry name" value="SLR0241 PROTEIN"/>
    <property type="match status" value="1"/>
</dbReference>
<gene>
    <name evidence="5" type="primary">blaR1_1</name>
    <name evidence="5" type="ORF">KS4_06770</name>
</gene>
<evidence type="ECO:0000259" key="4">
    <source>
        <dbReference type="Pfam" id="PF05569"/>
    </source>
</evidence>
<keyword evidence="2" id="KW-0812">Transmembrane</keyword>
<proteinExistence type="predicted"/>
<evidence type="ECO:0000313" key="6">
    <source>
        <dbReference type="Proteomes" id="UP000317369"/>
    </source>
</evidence>
<evidence type="ECO:0000313" key="5">
    <source>
        <dbReference type="EMBL" id="QDU32643.1"/>
    </source>
</evidence>
<dbReference type="Pfam" id="PF05569">
    <property type="entry name" value="Peptidase_M56"/>
    <property type="match status" value="1"/>
</dbReference>
<dbReference type="EMBL" id="CP036425">
    <property type="protein sequence ID" value="QDU32643.1"/>
    <property type="molecule type" value="Genomic_DNA"/>
</dbReference>
<reference evidence="5 6" key="1">
    <citation type="submission" date="2019-02" db="EMBL/GenBank/DDBJ databases">
        <title>Deep-cultivation of Planctomycetes and their phenomic and genomic characterization uncovers novel biology.</title>
        <authorList>
            <person name="Wiegand S."/>
            <person name="Jogler M."/>
            <person name="Boedeker C."/>
            <person name="Pinto D."/>
            <person name="Vollmers J."/>
            <person name="Rivas-Marin E."/>
            <person name="Kohn T."/>
            <person name="Peeters S.H."/>
            <person name="Heuer A."/>
            <person name="Rast P."/>
            <person name="Oberbeckmann S."/>
            <person name="Bunk B."/>
            <person name="Jeske O."/>
            <person name="Meyerdierks A."/>
            <person name="Storesund J.E."/>
            <person name="Kallscheuer N."/>
            <person name="Luecker S."/>
            <person name="Lage O.M."/>
            <person name="Pohl T."/>
            <person name="Merkel B.J."/>
            <person name="Hornburger P."/>
            <person name="Mueller R.-W."/>
            <person name="Bruemmer F."/>
            <person name="Labrenz M."/>
            <person name="Spormann A.M."/>
            <person name="Op den Camp H."/>
            <person name="Overmann J."/>
            <person name="Amann R."/>
            <person name="Jetten M.S.M."/>
            <person name="Mascher T."/>
            <person name="Medema M.H."/>
            <person name="Devos D.P."/>
            <person name="Kaster A.-K."/>
            <person name="Ovreas L."/>
            <person name="Rohde M."/>
            <person name="Galperin M.Y."/>
            <person name="Jogler C."/>
        </authorList>
    </citation>
    <scope>NUCLEOTIDE SEQUENCE [LARGE SCALE GENOMIC DNA]</scope>
    <source>
        <strain evidence="5 6">KS4</strain>
    </source>
</reference>
<dbReference type="Proteomes" id="UP000317369">
    <property type="component" value="Chromosome"/>
</dbReference>
<dbReference type="CDD" id="cd07341">
    <property type="entry name" value="M56_BlaR1_MecR1_like"/>
    <property type="match status" value="1"/>
</dbReference>
<dbReference type="SUPFAM" id="SSF53474">
    <property type="entry name" value="alpha/beta-Hydrolases"/>
    <property type="match status" value="1"/>
</dbReference>
<feature type="transmembrane region" description="Helical" evidence="2">
    <location>
        <begin position="132"/>
        <end position="154"/>
    </location>
</feature>
<evidence type="ECO:0000256" key="1">
    <source>
        <dbReference type="SAM" id="MobiDB-lite"/>
    </source>
</evidence>
<dbReference type="OrthoDB" id="273342at2"/>
<feature type="domain" description="Phospholipase/carboxylesterase/thioesterase" evidence="3">
    <location>
        <begin position="649"/>
        <end position="752"/>
    </location>
</feature>
<name>A0A517YR03_9BACT</name>
<dbReference type="AlphaFoldDB" id="A0A517YR03"/>
<feature type="domain" description="Peptidase M56" evidence="4">
    <location>
        <begin position="4"/>
        <end position="309"/>
    </location>
</feature>
<dbReference type="GO" id="GO:0016787">
    <property type="term" value="F:hydrolase activity"/>
    <property type="evidence" value="ECO:0007669"/>
    <property type="project" value="InterPro"/>
</dbReference>
<feature type="compositionally biased region" description="Low complexity" evidence="1">
    <location>
        <begin position="93"/>
        <end position="110"/>
    </location>
</feature>
<dbReference type="InterPro" id="IPR003140">
    <property type="entry name" value="PLipase/COase/thioEstase"/>
</dbReference>
<feature type="region of interest" description="Disordered" evidence="1">
    <location>
        <begin position="79"/>
        <end position="110"/>
    </location>
</feature>
<evidence type="ECO:0000259" key="3">
    <source>
        <dbReference type="Pfam" id="PF02230"/>
    </source>
</evidence>
<dbReference type="InterPro" id="IPR008756">
    <property type="entry name" value="Peptidase_M56"/>
</dbReference>
<dbReference type="Gene3D" id="3.40.50.1820">
    <property type="entry name" value="alpha/beta hydrolase"/>
    <property type="match status" value="1"/>
</dbReference>
<feature type="transmembrane region" description="Helical" evidence="2">
    <location>
        <begin position="6"/>
        <end position="27"/>
    </location>
</feature>
<keyword evidence="2" id="KW-1133">Transmembrane helix</keyword>
<feature type="transmembrane region" description="Helical" evidence="2">
    <location>
        <begin position="355"/>
        <end position="375"/>
    </location>
</feature>
<organism evidence="5 6">
    <name type="scientific">Poriferisphaera corsica</name>
    <dbReference type="NCBI Taxonomy" id="2528020"/>
    <lineage>
        <taxon>Bacteria</taxon>
        <taxon>Pseudomonadati</taxon>
        <taxon>Planctomycetota</taxon>
        <taxon>Phycisphaerae</taxon>
        <taxon>Phycisphaerales</taxon>
        <taxon>Phycisphaeraceae</taxon>
        <taxon>Poriferisphaera</taxon>
    </lineage>
</organism>